<feature type="domain" description="DnaJ homologue subfamily C GRV2/DNAJC13 N-terminal" evidence="1">
    <location>
        <begin position="104"/>
        <end position="178"/>
    </location>
</feature>
<dbReference type="GO" id="GO:2000641">
    <property type="term" value="P:regulation of early endosome to late endosome transport"/>
    <property type="evidence" value="ECO:0007669"/>
    <property type="project" value="InterPro"/>
</dbReference>
<sequence>MPRSPRHTSTVYQLRLFTRGENNVRGPGCLLTRLHTQRPRNGAVLDKHKSKVNAVGVRYLRNVCGKIRIKIVSDEWLLKECGLKGNPIGSNKMIPLKDNQDVACFLVTKHSWKGKYKRIFSVGSAGITTYNPASWDVTNKWMYSDFINILPSVKVAGQQNNEFTITMKKDRKVDSMRILVRAPGPVTHRGSAVPILVC</sequence>
<dbReference type="AlphaFoldDB" id="A0A7R9ANC5"/>
<reference evidence="2" key="1">
    <citation type="submission" date="2020-11" db="EMBL/GenBank/DDBJ databases">
        <authorList>
            <person name="Tran Van P."/>
        </authorList>
    </citation>
    <scope>NUCLEOTIDE SEQUENCE</scope>
</reference>
<dbReference type="Pfam" id="PF19432">
    <property type="entry name" value="RME-8_N"/>
    <property type="match status" value="1"/>
</dbReference>
<dbReference type="PANTHER" id="PTHR36983:SF2">
    <property type="entry name" value="DNAJ HOMOLOG SUBFAMILY C MEMBER 13"/>
    <property type="match status" value="1"/>
</dbReference>
<proteinExistence type="predicted"/>
<accession>A0A7R9ANC5</accession>
<dbReference type="InterPro" id="IPR044978">
    <property type="entry name" value="GRV2/DNAJC13"/>
</dbReference>
<gene>
    <name evidence="2" type="ORF">TSIB3V08_LOCUS1697</name>
</gene>
<dbReference type="GO" id="GO:0007032">
    <property type="term" value="P:endosome organization"/>
    <property type="evidence" value="ECO:0007669"/>
    <property type="project" value="InterPro"/>
</dbReference>
<evidence type="ECO:0000313" key="2">
    <source>
        <dbReference type="EMBL" id="CAD7257433.1"/>
    </source>
</evidence>
<dbReference type="PANTHER" id="PTHR36983">
    <property type="entry name" value="DNAJ HOMOLOG SUBFAMILY C MEMBER 13"/>
    <property type="match status" value="1"/>
</dbReference>
<name>A0A7R9ANC5_TIMSH</name>
<organism evidence="2">
    <name type="scientific">Timema shepardi</name>
    <name type="common">Walking stick</name>
    <dbReference type="NCBI Taxonomy" id="629360"/>
    <lineage>
        <taxon>Eukaryota</taxon>
        <taxon>Metazoa</taxon>
        <taxon>Ecdysozoa</taxon>
        <taxon>Arthropoda</taxon>
        <taxon>Hexapoda</taxon>
        <taxon>Insecta</taxon>
        <taxon>Pterygota</taxon>
        <taxon>Neoptera</taxon>
        <taxon>Polyneoptera</taxon>
        <taxon>Phasmatodea</taxon>
        <taxon>Timematodea</taxon>
        <taxon>Timematoidea</taxon>
        <taxon>Timematidae</taxon>
        <taxon>Timema</taxon>
    </lineage>
</organism>
<dbReference type="GO" id="GO:0010008">
    <property type="term" value="C:endosome membrane"/>
    <property type="evidence" value="ECO:0007669"/>
    <property type="project" value="TreeGrafter"/>
</dbReference>
<dbReference type="InterPro" id="IPR045802">
    <property type="entry name" value="GRV2/DNAJC13_N"/>
</dbReference>
<protein>
    <recommendedName>
        <fullName evidence="1">DnaJ homologue subfamily C GRV2/DNAJC13 N-terminal domain-containing protein</fullName>
    </recommendedName>
</protein>
<dbReference type="GO" id="GO:0006898">
    <property type="term" value="P:receptor-mediated endocytosis"/>
    <property type="evidence" value="ECO:0007669"/>
    <property type="project" value="TreeGrafter"/>
</dbReference>
<evidence type="ECO:0000259" key="1">
    <source>
        <dbReference type="Pfam" id="PF19432"/>
    </source>
</evidence>
<dbReference type="EMBL" id="OC000485">
    <property type="protein sequence ID" value="CAD7257433.1"/>
    <property type="molecule type" value="Genomic_DNA"/>
</dbReference>